<dbReference type="SUPFAM" id="SSF53098">
    <property type="entry name" value="Ribonuclease H-like"/>
    <property type="match status" value="1"/>
</dbReference>
<reference evidence="2" key="1">
    <citation type="submission" date="2013-12" db="EMBL/GenBank/DDBJ databases">
        <title>A Varibaculum cambriense genome reconstructed from a premature infant gut community with otherwise low bacterial novelty that shifts toward anaerobic metabolism during the third week of life.</title>
        <authorList>
            <person name="Brown C.T."/>
            <person name="Sharon I."/>
            <person name="Thomas B.C."/>
            <person name="Castelle C.J."/>
            <person name="Morowitz M.J."/>
            <person name="Banfield J.F."/>
        </authorList>
    </citation>
    <scope>NUCLEOTIDE SEQUENCE</scope>
</reference>
<dbReference type="InterPro" id="IPR012337">
    <property type="entry name" value="RNaseH-like_sf"/>
</dbReference>
<protein>
    <recommendedName>
        <fullName evidence="1">Exonuclease domain-containing protein</fullName>
    </recommendedName>
</protein>
<dbReference type="EMBL" id="AZMM01004643">
    <property type="protein sequence ID" value="ETJ41435.1"/>
    <property type="molecule type" value="Genomic_DNA"/>
</dbReference>
<gene>
    <name evidence="2" type="ORF">Q604_UNBC04643G0002</name>
</gene>
<name>W1YI79_9ZZZZ</name>
<evidence type="ECO:0000259" key="1">
    <source>
        <dbReference type="Pfam" id="PF00929"/>
    </source>
</evidence>
<sequence length="113" mass="13249">MKKIYMDFEMNMNNTKNKREGFKADLIAIGAIKYDTKTKKIEKFKSLIKPILTKTVYPHIEELTHITTEDLENAPTYESVMRSFKHWLGDFNEIDGIYTFGNLDLTCFKSFPL</sequence>
<evidence type="ECO:0000313" key="2">
    <source>
        <dbReference type="EMBL" id="ETJ41435.1"/>
    </source>
</evidence>
<accession>W1YI79</accession>
<feature type="non-terminal residue" evidence="2">
    <location>
        <position position="113"/>
    </location>
</feature>
<dbReference type="InterPro" id="IPR047201">
    <property type="entry name" value="ERI-1_3'hExo-like"/>
</dbReference>
<dbReference type="GO" id="GO:0003676">
    <property type="term" value="F:nucleic acid binding"/>
    <property type="evidence" value="ECO:0007669"/>
    <property type="project" value="InterPro"/>
</dbReference>
<dbReference type="Gene3D" id="3.30.420.10">
    <property type="entry name" value="Ribonuclease H-like superfamily/Ribonuclease H"/>
    <property type="match status" value="1"/>
</dbReference>
<organism evidence="2">
    <name type="scientific">human gut metagenome</name>
    <dbReference type="NCBI Taxonomy" id="408170"/>
    <lineage>
        <taxon>unclassified sequences</taxon>
        <taxon>metagenomes</taxon>
        <taxon>organismal metagenomes</taxon>
    </lineage>
</organism>
<dbReference type="CDD" id="cd06133">
    <property type="entry name" value="ERI-1_3'hExo_like"/>
    <property type="match status" value="1"/>
</dbReference>
<dbReference type="GO" id="GO:0000175">
    <property type="term" value="F:3'-5'-RNA exonuclease activity"/>
    <property type="evidence" value="ECO:0007669"/>
    <property type="project" value="InterPro"/>
</dbReference>
<dbReference type="AlphaFoldDB" id="W1YI79"/>
<proteinExistence type="predicted"/>
<comment type="caution">
    <text evidence="2">The sequence shown here is derived from an EMBL/GenBank/DDBJ whole genome shotgun (WGS) entry which is preliminary data.</text>
</comment>
<feature type="domain" description="Exonuclease" evidence="1">
    <location>
        <begin position="5"/>
        <end position="96"/>
    </location>
</feature>
<dbReference type="InterPro" id="IPR036397">
    <property type="entry name" value="RNaseH_sf"/>
</dbReference>
<dbReference type="InterPro" id="IPR013520">
    <property type="entry name" value="Ribonucl_H"/>
</dbReference>
<dbReference type="Pfam" id="PF00929">
    <property type="entry name" value="RNase_T"/>
    <property type="match status" value="1"/>
</dbReference>